<dbReference type="EMBL" id="JAHBOH010000001">
    <property type="protein sequence ID" value="MBT0994620.1"/>
    <property type="molecule type" value="Genomic_DNA"/>
</dbReference>
<evidence type="ECO:0000256" key="3">
    <source>
        <dbReference type="ARBA" id="ARBA00022723"/>
    </source>
</evidence>
<evidence type="ECO:0000313" key="4">
    <source>
        <dbReference type="EMBL" id="MBT0994620.1"/>
    </source>
</evidence>
<name>A0ABS5TZN9_9CELL</name>
<keyword evidence="5" id="KW-1185">Reference proteome</keyword>
<proteinExistence type="predicted"/>
<protein>
    <submittedName>
        <fullName evidence="4">Uncharacterized protein</fullName>
    </submittedName>
</protein>
<gene>
    <name evidence="4" type="ORF">KIN34_10005</name>
</gene>
<reference evidence="4 5" key="1">
    <citation type="submission" date="2021-05" db="EMBL/GenBank/DDBJ databases">
        <title>Description of Cellulomonas sp. DKR-3 sp. nov.</title>
        <authorList>
            <person name="Dahal R.H."/>
            <person name="Chaudhary D.K."/>
        </authorList>
    </citation>
    <scope>NUCLEOTIDE SEQUENCE [LARGE SCALE GENOMIC DNA]</scope>
    <source>
        <strain evidence="4 5">DKR-3</strain>
    </source>
</reference>
<dbReference type="PANTHER" id="PTHR13778">
    <property type="entry name" value="GLYCOSYLTRANSFERASE 8 DOMAIN-CONTAINING PROTEIN"/>
    <property type="match status" value="1"/>
</dbReference>
<accession>A0ABS5TZN9</accession>
<dbReference type="Gene3D" id="3.90.550.10">
    <property type="entry name" value="Spore Coat Polysaccharide Biosynthesis Protein SpsA, Chain A"/>
    <property type="match status" value="1"/>
</dbReference>
<keyword evidence="1" id="KW-0328">Glycosyltransferase</keyword>
<organism evidence="4 5">
    <name type="scientific">Cellulomonas fulva</name>
    <dbReference type="NCBI Taxonomy" id="2835530"/>
    <lineage>
        <taxon>Bacteria</taxon>
        <taxon>Bacillati</taxon>
        <taxon>Actinomycetota</taxon>
        <taxon>Actinomycetes</taxon>
        <taxon>Micrococcales</taxon>
        <taxon>Cellulomonadaceae</taxon>
        <taxon>Cellulomonas</taxon>
    </lineage>
</organism>
<dbReference type="InterPro" id="IPR029044">
    <property type="entry name" value="Nucleotide-diphossugar_trans"/>
</dbReference>
<dbReference type="Pfam" id="PF01501">
    <property type="entry name" value="Glyco_transf_8"/>
    <property type="match status" value="1"/>
</dbReference>
<dbReference type="Proteomes" id="UP000722125">
    <property type="component" value="Unassembled WGS sequence"/>
</dbReference>
<dbReference type="SUPFAM" id="SSF53448">
    <property type="entry name" value="Nucleotide-diphospho-sugar transferases"/>
    <property type="match status" value="1"/>
</dbReference>
<keyword evidence="2" id="KW-0808">Transferase</keyword>
<dbReference type="InterPro" id="IPR050748">
    <property type="entry name" value="Glycosyltrans_8_dom-fam"/>
</dbReference>
<sequence>MATSRPRSSSRRVVRAVTARLPFEVRRRRPEPVAPPAPPEPVVDRNAERLEATRAELRQLVHAYRGLVAATAGARSADLGPVPLAAPDLATRTLNRRAVQALHRDAELVRSIERGATFEDAAVAHVRALLRRPEAEHAQVRAFAHALQQRESTAAVGRLCEAVVATAKHLEELAAARFAEVPEDLWRTHALVEYVTVAGRTRDEAMIDRAVVAARHDDAPAAGVLHVAEICLATGRTEVARELLAAAQAAADGDEEIARRVRWLQPWLEPVVEPEPSPEGVVALGVIDYKQPDLKNTSSNLGDYVQTAAAFGHWLRHRDLTITGDEPELVDAVTQMHGRVREDLRLDTAERTVRLVRIDRDASHHNPVPAATWTIAFGWYMHGQFGTGYDFPFHENVRPIFVSFHCNRRDMLTPEAVEYLKANAPVGCRDWNTVYLLLSLGVPAFFSGCLTTTIDAYYEPLAPRAADAPERPPVWVDVEAPAGGEYITQASDDVRWTAAGPNLLDALALLERYRSEFGTVVTSRLHCFLPAWAIGADVDFQPHNRADVRFAGLLDADEDGRRAIQQRIRRLLEAVTTRILAGEDEATVRAAWAELCEPEVAEARRRLAEPGEAPALSFDLAAACATVRAEAHDVPAREPRAGDELDIALALDGNLKEELAVVVTGLVENTDAALHLWVLCRDHDQEDFDRVAAQFPEVHVTWLPCDHVDYGPVLGMLRHITVATMDRLLLPDLLPELTRITYVDIDTLPCGDVRELAGWDLGGAPLAARSAEARSAASGFGNLHGTARRLRTSPTAANELLRLAYQRHAFDFVAFNAGILVLDLERMRADRFGEEMLPWVERFGMNDQELLNVYAGADRAVLPEAWNALPTQEVVTDPRLIHWAGWLKPWRTEYVALQERWLAARDRARARLAS</sequence>
<keyword evidence="3" id="KW-0479">Metal-binding</keyword>
<evidence type="ECO:0000256" key="1">
    <source>
        <dbReference type="ARBA" id="ARBA00022676"/>
    </source>
</evidence>
<comment type="caution">
    <text evidence="4">The sequence shown here is derived from an EMBL/GenBank/DDBJ whole genome shotgun (WGS) entry which is preliminary data.</text>
</comment>
<dbReference type="RefSeq" id="WP_214349892.1">
    <property type="nucleotide sequence ID" value="NZ_JAHBOH010000001.1"/>
</dbReference>
<evidence type="ECO:0000313" key="5">
    <source>
        <dbReference type="Proteomes" id="UP000722125"/>
    </source>
</evidence>
<evidence type="ECO:0000256" key="2">
    <source>
        <dbReference type="ARBA" id="ARBA00022679"/>
    </source>
</evidence>
<dbReference type="PANTHER" id="PTHR13778:SF47">
    <property type="entry name" value="LIPOPOLYSACCHARIDE 1,3-GALACTOSYLTRANSFERASE"/>
    <property type="match status" value="1"/>
</dbReference>
<dbReference type="InterPro" id="IPR002495">
    <property type="entry name" value="Glyco_trans_8"/>
</dbReference>